<dbReference type="InterPro" id="IPR011010">
    <property type="entry name" value="DNA_brk_join_enz"/>
</dbReference>
<sequence>MAFLQDTDEISAAKRLTICRDVAGILRDIHDLGLTHPGEPAADLPATFILRRKTDFPAEVVREGPGRALPQTVMRQLYDALPQLGSPNSHHLRIAVEVIMDTGRRPDEIFQIGFNCLDTDDDGKHVLIYTDFKNNREERRLPITDTTAALLRDQQRRVRDRFPDTPLVKLKLFPAPYRNPDGTCSLSEKLAATRTSNGSARFLRCCWSTAPSSTRRS</sequence>
<dbReference type="GO" id="GO:0003677">
    <property type="term" value="F:DNA binding"/>
    <property type="evidence" value="ECO:0007669"/>
    <property type="project" value="InterPro"/>
</dbReference>
<organism evidence="3 4">
    <name type="scientific">Kibdelosporangium aridum</name>
    <dbReference type="NCBI Taxonomy" id="2030"/>
    <lineage>
        <taxon>Bacteria</taxon>
        <taxon>Bacillati</taxon>
        <taxon>Actinomycetota</taxon>
        <taxon>Actinomycetes</taxon>
        <taxon>Pseudonocardiales</taxon>
        <taxon>Pseudonocardiaceae</taxon>
        <taxon>Kibdelosporangium</taxon>
    </lineage>
</organism>
<accession>A0A428XSD2</accession>
<dbReference type="Proteomes" id="UP000287547">
    <property type="component" value="Unassembled WGS sequence"/>
</dbReference>
<dbReference type="GO" id="GO:0015074">
    <property type="term" value="P:DNA integration"/>
    <property type="evidence" value="ECO:0007669"/>
    <property type="project" value="InterPro"/>
</dbReference>
<evidence type="ECO:0000313" key="3">
    <source>
        <dbReference type="EMBL" id="RSM58172.1"/>
    </source>
</evidence>
<dbReference type="OrthoDB" id="8421690at2"/>
<evidence type="ECO:0000313" key="4">
    <source>
        <dbReference type="Proteomes" id="UP000287547"/>
    </source>
</evidence>
<dbReference type="EMBL" id="QHKI01000147">
    <property type="protein sequence ID" value="RSM58172.1"/>
    <property type="molecule type" value="Genomic_DNA"/>
</dbReference>
<reference evidence="3 4" key="1">
    <citation type="submission" date="2018-05" db="EMBL/GenBank/DDBJ databases">
        <title>Evolution of GPA BGCs.</title>
        <authorList>
            <person name="Waglechner N."/>
            <person name="Wright G.D."/>
        </authorList>
    </citation>
    <scope>NUCLEOTIDE SEQUENCE [LARGE SCALE GENOMIC DNA]</scope>
    <source>
        <strain evidence="3 4">A82846</strain>
    </source>
</reference>
<comment type="caution">
    <text evidence="3">The sequence shown here is derived from an EMBL/GenBank/DDBJ whole genome shotgun (WGS) entry which is preliminary data.</text>
</comment>
<name>A0A428XSD2_KIBAR</name>
<dbReference type="InterPro" id="IPR002104">
    <property type="entry name" value="Integrase_catalytic"/>
</dbReference>
<evidence type="ECO:0000256" key="1">
    <source>
        <dbReference type="ARBA" id="ARBA00023172"/>
    </source>
</evidence>
<evidence type="ECO:0000259" key="2">
    <source>
        <dbReference type="Pfam" id="PF00589"/>
    </source>
</evidence>
<gene>
    <name evidence="3" type="ORF">DMH04_56345</name>
</gene>
<dbReference type="InterPro" id="IPR013762">
    <property type="entry name" value="Integrase-like_cat_sf"/>
</dbReference>
<dbReference type="Pfam" id="PF00589">
    <property type="entry name" value="Phage_integrase"/>
    <property type="match status" value="1"/>
</dbReference>
<dbReference type="SUPFAM" id="SSF56349">
    <property type="entry name" value="DNA breaking-rejoining enzymes"/>
    <property type="match status" value="1"/>
</dbReference>
<dbReference type="Gene3D" id="1.10.443.10">
    <property type="entry name" value="Intergrase catalytic core"/>
    <property type="match status" value="1"/>
</dbReference>
<protein>
    <recommendedName>
        <fullName evidence="2">Tyr recombinase domain-containing protein</fullName>
    </recommendedName>
</protein>
<feature type="domain" description="Tyr recombinase" evidence="2">
    <location>
        <begin position="69"/>
        <end position="157"/>
    </location>
</feature>
<keyword evidence="1" id="KW-0233">DNA recombination</keyword>
<proteinExistence type="predicted"/>
<dbReference type="GO" id="GO:0006310">
    <property type="term" value="P:DNA recombination"/>
    <property type="evidence" value="ECO:0007669"/>
    <property type="project" value="UniProtKB-KW"/>
</dbReference>
<dbReference type="AlphaFoldDB" id="A0A428XSD2"/>